<protein>
    <submittedName>
        <fullName evidence="2">Uncharacterized protein</fullName>
    </submittedName>
</protein>
<sequence>MHAFETLLMHNKGGNEIQPGPRHGSRTFQPRKFTEDKNYLTFFSLIDLDVVSCQQCIKVGGAINNGT</sequence>
<evidence type="ECO:0000256" key="1">
    <source>
        <dbReference type="SAM" id="MobiDB-lite"/>
    </source>
</evidence>
<comment type="caution">
    <text evidence="2">The sequence shown here is derived from an EMBL/GenBank/DDBJ whole genome shotgun (WGS) entry which is preliminary data.</text>
</comment>
<accession>A0A8J2LIX6</accession>
<proteinExistence type="predicted"/>
<dbReference type="EMBL" id="CAJVCH010530888">
    <property type="protein sequence ID" value="CAG7823879.1"/>
    <property type="molecule type" value="Genomic_DNA"/>
</dbReference>
<evidence type="ECO:0000313" key="2">
    <source>
        <dbReference type="EMBL" id="CAG7823879.1"/>
    </source>
</evidence>
<name>A0A8J2LIX6_9HEXA</name>
<reference evidence="2" key="1">
    <citation type="submission" date="2021-06" db="EMBL/GenBank/DDBJ databases">
        <authorList>
            <person name="Hodson N. C."/>
            <person name="Mongue J. A."/>
            <person name="Jaron S. K."/>
        </authorList>
    </citation>
    <scope>NUCLEOTIDE SEQUENCE</scope>
</reference>
<dbReference type="AlphaFoldDB" id="A0A8J2LIX6"/>
<feature type="region of interest" description="Disordered" evidence="1">
    <location>
        <begin position="10"/>
        <end position="30"/>
    </location>
</feature>
<dbReference type="Proteomes" id="UP000708208">
    <property type="component" value="Unassembled WGS sequence"/>
</dbReference>
<keyword evidence="3" id="KW-1185">Reference proteome</keyword>
<organism evidence="2 3">
    <name type="scientific">Allacma fusca</name>
    <dbReference type="NCBI Taxonomy" id="39272"/>
    <lineage>
        <taxon>Eukaryota</taxon>
        <taxon>Metazoa</taxon>
        <taxon>Ecdysozoa</taxon>
        <taxon>Arthropoda</taxon>
        <taxon>Hexapoda</taxon>
        <taxon>Collembola</taxon>
        <taxon>Symphypleona</taxon>
        <taxon>Sminthuridae</taxon>
        <taxon>Allacma</taxon>
    </lineage>
</organism>
<evidence type="ECO:0000313" key="3">
    <source>
        <dbReference type="Proteomes" id="UP000708208"/>
    </source>
</evidence>
<gene>
    <name evidence="2" type="ORF">AFUS01_LOCUS34069</name>
</gene>